<accession>A0AAD0ML24</accession>
<name>A0AAD0ML24_BACPU</name>
<organism evidence="1 2">
    <name type="scientific">Bacillus pumilus</name>
    <name type="common">Bacillus mesentericus</name>
    <dbReference type="NCBI Taxonomy" id="1408"/>
    <lineage>
        <taxon>Bacteria</taxon>
        <taxon>Bacillati</taxon>
        <taxon>Bacillota</taxon>
        <taxon>Bacilli</taxon>
        <taxon>Bacillales</taxon>
        <taxon>Bacillaceae</taxon>
        <taxon>Bacillus</taxon>
    </lineage>
</organism>
<gene>
    <name evidence="1" type="ORF">C5695_09335</name>
</gene>
<dbReference type="AlphaFoldDB" id="A0AAD0ML24"/>
<dbReference type="EMBL" id="CP027116">
    <property type="protein sequence ID" value="AVM24029.1"/>
    <property type="molecule type" value="Genomic_DNA"/>
</dbReference>
<proteinExistence type="predicted"/>
<evidence type="ECO:0000313" key="2">
    <source>
        <dbReference type="Proteomes" id="UP000264960"/>
    </source>
</evidence>
<sequence length="114" mass="13478">MKIQKKLPKYKLQPLRIPSGWETSYNSLTELDPELLNKDDYDKWLNFTEDLLQIKNSKKNILLDVGWYPEADPEGVYGLDVVEDFNWENPVTSFETKQKGELIEKIELLMWQLS</sequence>
<reference evidence="1 2" key="1">
    <citation type="submission" date="2018-02" db="EMBL/GenBank/DDBJ databases">
        <title>The complete genome of two Bacillus pumilus strains from Cuatro Cienegas, Coahuila, Mexico.</title>
        <authorList>
            <person name="Zarza E."/>
            <person name="Alcaraz L.D."/>
            <person name="Aguilar-Salinas B."/>
            <person name="Islas A."/>
            <person name="Olmedo-Alvarez G."/>
        </authorList>
    </citation>
    <scope>NUCLEOTIDE SEQUENCE [LARGE SCALE GENOMIC DNA]</scope>
    <source>
        <strain evidence="1 2">145</strain>
    </source>
</reference>
<protein>
    <submittedName>
        <fullName evidence="1">Uncharacterized protein</fullName>
    </submittedName>
</protein>
<dbReference type="Proteomes" id="UP000264960">
    <property type="component" value="Chromosome"/>
</dbReference>
<evidence type="ECO:0000313" key="1">
    <source>
        <dbReference type="EMBL" id="AVM24029.1"/>
    </source>
</evidence>
<dbReference type="RefSeq" id="WP_117730485.1">
    <property type="nucleotide sequence ID" value="NZ_CP027116.1"/>
</dbReference>